<gene>
    <name evidence="2" type="ORF">ACFQRB_16185</name>
</gene>
<comment type="caution">
    <text evidence="2">The sequence shown here is derived from an EMBL/GenBank/DDBJ whole genome shotgun (WGS) entry which is preliminary data.</text>
</comment>
<sequence length="79" mass="8013">MLLDDTAGVLGDGVPEARVVHDGLKLAIPTDDMVHRAVAAGVARGLVVPQAESASSSTASNSVARSSASIDSHSAHRRP</sequence>
<dbReference type="EMBL" id="JBHSZG010000001">
    <property type="protein sequence ID" value="MFC7137563.1"/>
    <property type="molecule type" value="Genomic_DNA"/>
</dbReference>
<dbReference type="Proteomes" id="UP001596368">
    <property type="component" value="Unassembled WGS sequence"/>
</dbReference>
<feature type="region of interest" description="Disordered" evidence="1">
    <location>
        <begin position="49"/>
        <end position="79"/>
    </location>
</feature>
<name>A0ABD5XVS4_9EURY</name>
<organism evidence="2 3">
    <name type="scientific">Halobaculum litoreum</name>
    <dbReference type="NCBI Taxonomy" id="3031998"/>
    <lineage>
        <taxon>Archaea</taxon>
        <taxon>Methanobacteriati</taxon>
        <taxon>Methanobacteriota</taxon>
        <taxon>Stenosarchaea group</taxon>
        <taxon>Halobacteria</taxon>
        <taxon>Halobacteriales</taxon>
        <taxon>Haloferacaceae</taxon>
        <taxon>Halobaculum</taxon>
    </lineage>
</organism>
<dbReference type="AlphaFoldDB" id="A0ABD5XVS4"/>
<keyword evidence="3" id="KW-1185">Reference proteome</keyword>
<accession>A0ABD5XVS4</accession>
<evidence type="ECO:0000313" key="3">
    <source>
        <dbReference type="Proteomes" id="UP001596368"/>
    </source>
</evidence>
<evidence type="ECO:0000256" key="1">
    <source>
        <dbReference type="SAM" id="MobiDB-lite"/>
    </source>
</evidence>
<reference evidence="2 3" key="1">
    <citation type="journal article" date="2019" name="Int. J. Syst. Evol. Microbiol.">
        <title>The Global Catalogue of Microorganisms (GCM) 10K type strain sequencing project: providing services to taxonomists for standard genome sequencing and annotation.</title>
        <authorList>
            <consortium name="The Broad Institute Genomics Platform"/>
            <consortium name="The Broad Institute Genome Sequencing Center for Infectious Disease"/>
            <person name="Wu L."/>
            <person name="Ma J."/>
        </authorList>
    </citation>
    <scope>NUCLEOTIDE SEQUENCE [LARGE SCALE GENOMIC DNA]</scope>
    <source>
        <strain evidence="2 3">DT92</strain>
    </source>
</reference>
<feature type="compositionally biased region" description="Low complexity" evidence="1">
    <location>
        <begin position="49"/>
        <end position="72"/>
    </location>
</feature>
<proteinExistence type="predicted"/>
<evidence type="ECO:0000313" key="2">
    <source>
        <dbReference type="EMBL" id="MFC7137563.1"/>
    </source>
</evidence>
<protein>
    <submittedName>
        <fullName evidence="2">Uncharacterized protein</fullName>
    </submittedName>
</protein>